<reference evidence="3" key="1">
    <citation type="submission" date="2009-02" db="EMBL/GenBank/DDBJ databases">
        <title>Annotation of Streptomyces viridochromogenes strain DSM 40736.</title>
        <authorList>
            <consortium name="The Broad Institute Genome Sequencing Platform"/>
            <consortium name="Broad Institute Microbial Sequencing Center"/>
            <person name="Fischbach M."/>
            <person name="Godfrey P."/>
            <person name="Ward D."/>
            <person name="Young S."/>
            <person name="Zeng Q."/>
            <person name="Koehrsen M."/>
            <person name="Alvarado L."/>
            <person name="Berlin A.M."/>
            <person name="Bochicchio J."/>
            <person name="Borenstein D."/>
            <person name="Chapman S.B."/>
            <person name="Chen Z."/>
            <person name="Engels R."/>
            <person name="Freedman E."/>
            <person name="Gellesch M."/>
            <person name="Goldberg J."/>
            <person name="Griggs A."/>
            <person name="Gujja S."/>
            <person name="Heilman E.R."/>
            <person name="Heiman D.I."/>
            <person name="Hepburn T.A."/>
            <person name="Howarth C."/>
            <person name="Jen D."/>
            <person name="Larson L."/>
            <person name="Lewis B."/>
            <person name="Mehta T."/>
            <person name="Park D."/>
            <person name="Pearson M."/>
            <person name="Richards J."/>
            <person name="Roberts A."/>
            <person name="Saif S."/>
            <person name="Shea T.D."/>
            <person name="Shenoy N."/>
            <person name="Sisk P."/>
            <person name="Stolte C."/>
            <person name="Sykes S.N."/>
            <person name="Thomson T."/>
            <person name="Walk T."/>
            <person name="White J."/>
            <person name="Yandava C."/>
            <person name="Straight P."/>
            <person name="Clardy J."/>
            <person name="Hung D."/>
            <person name="Kolter R."/>
            <person name="Mekalanos J."/>
            <person name="Walker S."/>
            <person name="Walsh C.T."/>
            <person name="Wieland-Brown L.C."/>
            <person name="Haas B."/>
            <person name="Nusbaum C."/>
            <person name="Birren B."/>
        </authorList>
    </citation>
    <scope>NUCLEOTIDE SEQUENCE [LARGE SCALE GENOMIC DNA]</scope>
    <source>
        <strain evidence="3">DSM 40736</strain>
    </source>
</reference>
<keyword evidence="4" id="KW-1185">Reference proteome</keyword>
<evidence type="ECO:0000313" key="3">
    <source>
        <dbReference type="EMBL" id="EFL34088.1"/>
    </source>
</evidence>
<dbReference type="AlphaFoldDB" id="D9X721"/>
<protein>
    <submittedName>
        <fullName evidence="3">Uncharacterized protein</fullName>
    </submittedName>
</protein>
<reference evidence="4" key="2">
    <citation type="submission" date="2009-02" db="EMBL/GenBank/DDBJ databases">
        <title>Annotation of Streptomyces viridochromogenes strain DSM 40736.</title>
        <authorList>
            <consortium name="The Broad Institute Genome Sequencing Platform"/>
            <consortium name="Broad Institute Microbial Sequencing Center"/>
            <person name="Fischbach M."/>
            <person name="Godfrey P."/>
            <person name="Ward D."/>
            <person name="Young S."/>
            <person name="Zeng Q."/>
            <person name="Koehrsen M."/>
            <person name="Alvarado L."/>
            <person name="Berlin A.M."/>
            <person name="Bochicchio J."/>
            <person name="Borenstein D."/>
            <person name="Chapman S.B."/>
            <person name="Chen Z."/>
            <person name="Engels R."/>
            <person name="Freedman E."/>
            <person name="Gellesch M."/>
            <person name="Goldberg J."/>
            <person name="Griggs A."/>
            <person name="Gujja S."/>
            <person name="Heilman E.R."/>
            <person name="Heiman D.I."/>
            <person name="Hepburn T.A."/>
            <person name="Howarth C."/>
            <person name="Jen D."/>
            <person name="Larson L."/>
            <person name="Lewis B."/>
            <person name="Mehta T."/>
            <person name="Park D."/>
            <person name="Pearson M."/>
            <person name="Richards J."/>
            <person name="Roberts A."/>
            <person name="Saif S."/>
            <person name="Shea T.D."/>
            <person name="Shenoy N."/>
            <person name="Sisk P."/>
            <person name="Stolte C."/>
            <person name="Sykes S.N."/>
            <person name="Thomson T."/>
            <person name="Walk T."/>
            <person name="White J."/>
            <person name="Yandava C."/>
            <person name="Straight P."/>
            <person name="Clardy J."/>
            <person name="Hung D."/>
            <person name="Kolter R."/>
            <person name="Mekalanos J."/>
            <person name="Walker S."/>
            <person name="Walsh C.T."/>
            <person name="Wieland-Brown L.C."/>
            <person name="Haas B."/>
            <person name="Nusbaum C."/>
            <person name="Birren B."/>
        </authorList>
    </citation>
    <scope>NUCLEOTIDE SEQUENCE [LARGE SCALE GENOMIC DNA]</scope>
    <source>
        <strain evidence="4">DSM 40736 / JCM 4977 / BCRC 1201 / Tue 494</strain>
    </source>
</reference>
<dbReference type="Proteomes" id="UP000004184">
    <property type="component" value="Unassembled WGS sequence"/>
</dbReference>
<evidence type="ECO:0000313" key="2">
    <source>
        <dbReference type="EMBL" id="EFL32195.1"/>
    </source>
</evidence>
<name>D9X721_STRVT</name>
<evidence type="ECO:0000256" key="1">
    <source>
        <dbReference type="SAM" id="Coils"/>
    </source>
</evidence>
<dbReference type="HOGENOM" id="CLU_101005_0_0_11"/>
<keyword evidence="1" id="KW-0175">Coiled coil</keyword>
<dbReference type="EMBL" id="GG657757">
    <property type="protein sequence ID" value="EFL32195.1"/>
    <property type="molecule type" value="Genomic_DNA"/>
</dbReference>
<proteinExistence type="predicted"/>
<accession>D9X721</accession>
<organism evidence="3 4">
    <name type="scientific">Streptomyces viridochromogenes (strain DSM 40736 / JCM 4977 / BCRC 1201 / Tue 494)</name>
    <dbReference type="NCBI Taxonomy" id="591159"/>
    <lineage>
        <taxon>Bacteria</taxon>
        <taxon>Bacillati</taxon>
        <taxon>Actinomycetota</taxon>
        <taxon>Actinomycetes</taxon>
        <taxon>Kitasatosporales</taxon>
        <taxon>Streptomycetaceae</taxon>
        <taxon>Streptomyces</taxon>
    </lineage>
</organism>
<dbReference type="EMBL" id="GG657757">
    <property type="protein sequence ID" value="EFL34088.1"/>
    <property type="molecule type" value="Genomic_DNA"/>
</dbReference>
<evidence type="ECO:0000313" key="4">
    <source>
        <dbReference type="Proteomes" id="UP000004184"/>
    </source>
</evidence>
<dbReference type="eggNOG" id="ENOG5031KTS">
    <property type="taxonomic scope" value="Bacteria"/>
</dbReference>
<sequence length="178" mass="19407">MLWGWRMPSMRAVLEARRKAAAVRVEELEAELVRLRADLADAEEVLRRRVIGLEQYLEALAEEESPAVVAVGVSRRKSVGPRRAVPHRENAVGVEDLSVDYQALMAAALDAGAEGLGARRAAVVLGWDSASVSRVEGARARLKRLVERGWLVEEKPGRFMLTTLEQNAADGGRPDGGS</sequence>
<gene>
    <name evidence="2" type="ORF">SSQG_02713</name>
    <name evidence="3" type="ORF">SSQG_04606</name>
</gene>
<feature type="coiled-coil region" evidence="1">
    <location>
        <begin position="11"/>
        <end position="45"/>
    </location>
</feature>